<feature type="transmembrane region" description="Helical" evidence="1">
    <location>
        <begin position="57"/>
        <end position="79"/>
    </location>
</feature>
<dbReference type="EMBL" id="CP032626">
    <property type="protein sequence ID" value="AYF93035.1"/>
    <property type="molecule type" value="Genomic_DNA"/>
</dbReference>
<accession>A0A387AV15</accession>
<dbReference type="KEGG" id="abom:D7I45_05965"/>
<keyword evidence="1" id="KW-0472">Membrane</keyword>
<feature type="transmembrane region" description="Helical" evidence="1">
    <location>
        <begin position="7"/>
        <end position="25"/>
    </location>
</feature>
<sequence length="123" mass="13800">MNKQTIGLWSLLSLVIFIICDIWMSGNSTDLIKTIIFAVVLYGVLLLAGWRRWRLAYHFLAVVIGIYALSYLIIIKAAVSGNAHIGVAIFAGLGIIVNLLWYRVAAHQLKVDYIRIVSKNLKK</sequence>
<evidence type="ECO:0000256" key="1">
    <source>
        <dbReference type="SAM" id="Phobius"/>
    </source>
</evidence>
<gene>
    <name evidence="2" type="ORF">D7I45_05965</name>
</gene>
<feature type="transmembrane region" description="Helical" evidence="1">
    <location>
        <begin position="31"/>
        <end position="50"/>
    </location>
</feature>
<reference evidence="2 3" key="1">
    <citation type="submission" date="2018-09" db="EMBL/GenBank/DDBJ databases">
        <title>Genome sequencing of strain BHWM-4.</title>
        <authorList>
            <person name="Heo J."/>
            <person name="Kim S.-J."/>
            <person name="Kwon S.-W."/>
        </authorList>
    </citation>
    <scope>NUCLEOTIDE SEQUENCE [LARGE SCALE GENOMIC DNA]</scope>
    <source>
        <strain evidence="2 3">BHWM-4</strain>
    </source>
</reference>
<keyword evidence="1" id="KW-1133">Transmembrane helix</keyword>
<feature type="transmembrane region" description="Helical" evidence="1">
    <location>
        <begin position="85"/>
        <end position="105"/>
    </location>
</feature>
<protein>
    <submittedName>
        <fullName evidence="2">Uncharacterized protein</fullName>
    </submittedName>
</protein>
<evidence type="ECO:0000313" key="2">
    <source>
        <dbReference type="EMBL" id="AYF93035.1"/>
    </source>
</evidence>
<keyword evidence="1" id="KW-0812">Transmembrane</keyword>
<proteinExistence type="predicted"/>
<keyword evidence="3" id="KW-1185">Reference proteome</keyword>
<dbReference type="Proteomes" id="UP000272003">
    <property type="component" value="Chromosome"/>
</dbReference>
<dbReference type="AlphaFoldDB" id="A0A387AV15"/>
<dbReference type="OrthoDB" id="2297918at2"/>
<evidence type="ECO:0000313" key="3">
    <source>
        <dbReference type="Proteomes" id="UP000272003"/>
    </source>
</evidence>
<organism evidence="2 3">
    <name type="scientific">Apilactobacillus bombintestini</name>
    <dbReference type="NCBI Taxonomy" id="2419772"/>
    <lineage>
        <taxon>Bacteria</taxon>
        <taxon>Bacillati</taxon>
        <taxon>Bacillota</taxon>
        <taxon>Bacilli</taxon>
        <taxon>Lactobacillales</taxon>
        <taxon>Lactobacillaceae</taxon>
        <taxon>Apilactobacillus</taxon>
    </lineage>
</organism>
<name>A0A387AV15_9LACO</name>